<evidence type="ECO:0000259" key="3">
    <source>
        <dbReference type="Pfam" id="PF13359"/>
    </source>
</evidence>
<name>A0A8J5N8U9_HOMAM</name>
<sequence>MPGHLLGDSGYPRRKYLLTPVINMTRPTTEVTTTRNTIERAFGVLKRRFAHLGSTIRTKINTIKAIIVSSFVLHNIAIMTRVLLPEEVGKEEMDAVHIQ</sequence>
<dbReference type="GO" id="GO:0046872">
    <property type="term" value="F:metal ion binding"/>
    <property type="evidence" value="ECO:0007669"/>
    <property type="project" value="UniProtKB-KW"/>
</dbReference>
<gene>
    <name evidence="4" type="primary">Harbi1-L16</name>
    <name evidence="4" type="ORF">Hamer_G027764</name>
</gene>
<dbReference type="InterPro" id="IPR027806">
    <property type="entry name" value="HARBI1_dom"/>
</dbReference>
<organism evidence="4 5">
    <name type="scientific">Homarus americanus</name>
    <name type="common">American lobster</name>
    <dbReference type="NCBI Taxonomy" id="6706"/>
    <lineage>
        <taxon>Eukaryota</taxon>
        <taxon>Metazoa</taxon>
        <taxon>Ecdysozoa</taxon>
        <taxon>Arthropoda</taxon>
        <taxon>Crustacea</taxon>
        <taxon>Multicrustacea</taxon>
        <taxon>Malacostraca</taxon>
        <taxon>Eumalacostraca</taxon>
        <taxon>Eucarida</taxon>
        <taxon>Decapoda</taxon>
        <taxon>Pleocyemata</taxon>
        <taxon>Astacidea</taxon>
        <taxon>Nephropoidea</taxon>
        <taxon>Nephropidae</taxon>
        <taxon>Homarus</taxon>
    </lineage>
</organism>
<evidence type="ECO:0000313" key="4">
    <source>
        <dbReference type="EMBL" id="KAG7174909.1"/>
    </source>
</evidence>
<protein>
    <submittedName>
        <fullName evidence="4">Nuclease HARBI1-like 16</fullName>
    </submittedName>
</protein>
<evidence type="ECO:0000256" key="1">
    <source>
        <dbReference type="ARBA" id="ARBA00001968"/>
    </source>
</evidence>
<dbReference type="AlphaFoldDB" id="A0A8J5N8U9"/>
<comment type="cofactor">
    <cofactor evidence="1">
        <name>a divalent metal cation</name>
        <dbReference type="ChEBI" id="CHEBI:60240"/>
    </cofactor>
</comment>
<dbReference type="Proteomes" id="UP000747542">
    <property type="component" value="Unassembled WGS sequence"/>
</dbReference>
<feature type="domain" description="DDE Tnp4" evidence="3">
    <location>
        <begin position="4"/>
        <end position="75"/>
    </location>
</feature>
<keyword evidence="5" id="KW-1185">Reference proteome</keyword>
<dbReference type="EMBL" id="JAHLQT010006382">
    <property type="protein sequence ID" value="KAG7174909.1"/>
    <property type="molecule type" value="Genomic_DNA"/>
</dbReference>
<evidence type="ECO:0000256" key="2">
    <source>
        <dbReference type="ARBA" id="ARBA00022723"/>
    </source>
</evidence>
<keyword evidence="2" id="KW-0479">Metal-binding</keyword>
<comment type="caution">
    <text evidence="4">The sequence shown here is derived from an EMBL/GenBank/DDBJ whole genome shotgun (WGS) entry which is preliminary data.</text>
</comment>
<proteinExistence type="predicted"/>
<accession>A0A8J5N8U9</accession>
<reference evidence="4" key="1">
    <citation type="journal article" date="2021" name="Sci. Adv.">
        <title>The American lobster genome reveals insights on longevity, neural, and immune adaptations.</title>
        <authorList>
            <person name="Polinski J.M."/>
            <person name="Zimin A.V."/>
            <person name="Clark K.F."/>
            <person name="Kohn A.B."/>
            <person name="Sadowski N."/>
            <person name="Timp W."/>
            <person name="Ptitsyn A."/>
            <person name="Khanna P."/>
            <person name="Romanova D.Y."/>
            <person name="Williams P."/>
            <person name="Greenwood S.J."/>
            <person name="Moroz L.L."/>
            <person name="Walt D.R."/>
            <person name="Bodnar A.G."/>
        </authorList>
    </citation>
    <scope>NUCLEOTIDE SEQUENCE</scope>
    <source>
        <strain evidence="4">GMGI-L3</strain>
    </source>
</reference>
<dbReference type="Pfam" id="PF13359">
    <property type="entry name" value="DDE_Tnp_4"/>
    <property type="match status" value="1"/>
</dbReference>
<evidence type="ECO:0000313" key="5">
    <source>
        <dbReference type="Proteomes" id="UP000747542"/>
    </source>
</evidence>